<dbReference type="AlphaFoldDB" id="A0A6G1LB54"/>
<keyword evidence="2" id="KW-1185">Reference proteome</keyword>
<protein>
    <submittedName>
        <fullName evidence="1">Uncharacterized protein</fullName>
    </submittedName>
</protein>
<evidence type="ECO:0000313" key="2">
    <source>
        <dbReference type="Proteomes" id="UP000799436"/>
    </source>
</evidence>
<accession>A0A6G1LB54</accession>
<reference evidence="1" key="1">
    <citation type="journal article" date="2020" name="Stud. Mycol.">
        <title>101 Dothideomycetes genomes: a test case for predicting lifestyles and emergence of pathogens.</title>
        <authorList>
            <person name="Haridas S."/>
            <person name="Albert R."/>
            <person name="Binder M."/>
            <person name="Bloem J."/>
            <person name="Labutti K."/>
            <person name="Salamov A."/>
            <person name="Andreopoulos B."/>
            <person name="Baker S."/>
            <person name="Barry K."/>
            <person name="Bills G."/>
            <person name="Bluhm B."/>
            <person name="Cannon C."/>
            <person name="Castanera R."/>
            <person name="Culley D."/>
            <person name="Daum C."/>
            <person name="Ezra D."/>
            <person name="Gonzalez J."/>
            <person name="Henrissat B."/>
            <person name="Kuo A."/>
            <person name="Liang C."/>
            <person name="Lipzen A."/>
            <person name="Lutzoni F."/>
            <person name="Magnuson J."/>
            <person name="Mondo S."/>
            <person name="Nolan M."/>
            <person name="Ohm R."/>
            <person name="Pangilinan J."/>
            <person name="Park H.-J."/>
            <person name="Ramirez L."/>
            <person name="Alfaro M."/>
            <person name="Sun H."/>
            <person name="Tritt A."/>
            <person name="Yoshinaga Y."/>
            <person name="Zwiers L.-H."/>
            <person name="Turgeon B."/>
            <person name="Goodwin S."/>
            <person name="Spatafora J."/>
            <person name="Crous P."/>
            <person name="Grigoriev I."/>
        </authorList>
    </citation>
    <scope>NUCLEOTIDE SEQUENCE</scope>
    <source>
        <strain evidence="1">CBS 116005</strain>
    </source>
</reference>
<gene>
    <name evidence="1" type="ORF">EJ03DRAFT_81479</name>
</gene>
<proteinExistence type="predicted"/>
<evidence type="ECO:0000313" key="1">
    <source>
        <dbReference type="EMBL" id="KAF2770171.1"/>
    </source>
</evidence>
<organism evidence="1 2">
    <name type="scientific">Teratosphaeria nubilosa</name>
    <dbReference type="NCBI Taxonomy" id="161662"/>
    <lineage>
        <taxon>Eukaryota</taxon>
        <taxon>Fungi</taxon>
        <taxon>Dikarya</taxon>
        <taxon>Ascomycota</taxon>
        <taxon>Pezizomycotina</taxon>
        <taxon>Dothideomycetes</taxon>
        <taxon>Dothideomycetidae</taxon>
        <taxon>Mycosphaerellales</taxon>
        <taxon>Teratosphaeriaceae</taxon>
        <taxon>Teratosphaeria</taxon>
    </lineage>
</organism>
<name>A0A6G1LB54_9PEZI</name>
<sequence length="79" mass="8981">MEHWQFNDDKLGDMVASYCMLPELSPYDFWEAISGIIIPTVAEAILKRAAAMCCHPAGAAQVYAWKTEWSAYCYSWLDV</sequence>
<dbReference type="Proteomes" id="UP000799436">
    <property type="component" value="Unassembled WGS sequence"/>
</dbReference>
<dbReference type="EMBL" id="ML995828">
    <property type="protein sequence ID" value="KAF2770171.1"/>
    <property type="molecule type" value="Genomic_DNA"/>
</dbReference>